<dbReference type="InterPro" id="IPR011009">
    <property type="entry name" value="Kinase-like_dom_sf"/>
</dbReference>
<reference evidence="19" key="3">
    <citation type="submission" date="2020-12" db="UniProtKB">
        <authorList>
            <consortium name="EnsemblPlants"/>
        </authorList>
    </citation>
    <scope>IDENTIFICATION</scope>
</reference>
<evidence type="ECO:0000256" key="8">
    <source>
        <dbReference type="ARBA" id="ARBA00022777"/>
    </source>
</evidence>
<feature type="domain" description="Protein kinase" evidence="18">
    <location>
        <begin position="177"/>
        <end position="459"/>
    </location>
</feature>
<dbReference type="Proteomes" id="UP000006727">
    <property type="component" value="Chromosome 11"/>
</dbReference>
<feature type="binding site" evidence="13">
    <location>
        <position position="205"/>
    </location>
    <ligand>
        <name>ATP</name>
        <dbReference type="ChEBI" id="CHEBI:30616"/>
    </ligand>
</feature>
<feature type="compositionally biased region" description="Low complexity" evidence="15">
    <location>
        <begin position="136"/>
        <end position="154"/>
    </location>
</feature>
<dbReference type="PROSITE" id="PS50011">
    <property type="entry name" value="PROTEIN_KINASE_DOM"/>
    <property type="match status" value="1"/>
</dbReference>
<evidence type="ECO:0000256" key="5">
    <source>
        <dbReference type="ARBA" id="ARBA00022692"/>
    </source>
</evidence>
<evidence type="ECO:0000256" key="12">
    <source>
        <dbReference type="ARBA" id="ARBA00023157"/>
    </source>
</evidence>
<evidence type="ECO:0000256" key="7">
    <source>
        <dbReference type="ARBA" id="ARBA00022741"/>
    </source>
</evidence>
<dbReference type="Gene3D" id="1.10.510.10">
    <property type="entry name" value="Transferase(Phosphotransferase) domain 1"/>
    <property type="match status" value="1"/>
</dbReference>
<keyword evidence="9 13" id="KW-0067">ATP-binding</keyword>
<dbReference type="InterPro" id="IPR001245">
    <property type="entry name" value="Ser-Thr/Tyr_kinase_cat_dom"/>
</dbReference>
<evidence type="ECO:0000256" key="16">
    <source>
        <dbReference type="SAM" id="Phobius"/>
    </source>
</evidence>
<feature type="chain" id="PRO_5029652311" description="Protein kinase domain-containing protein" evidence="17">
    <location>
        <begin position="20"/>
        <end position="487"/>
    </location>
</feature>
<evidence type="ECO:0000256" key="17">
    <source>
        <dbReference type="SAM" id="SignalP"/>
    </source>
</evidence>
<evidence type="ECO:0000256" key="2">
    <source>
        <dbReference type="ARBA" id="ARBA00022475"/>
    </source>
</evidence>
<keyword evidence="4" id="KW-0808">Transferase</keyword>
<gene>
    <name evidence="19" type="primary">LOC112288437</name>
</gene>
<dbReference type="GO" id="GO:0005524">
    <property type="term" value="F:ATP binding"/>
    <property type="evidence" value="ECO:0007669"/>
    <property type="project" value="UniProtKB-UniRule"/>
</dbReference>
<dbReference type="SMART" id="SM00220">
    <property type="entry name" value="S_TKc"/>
    <property type="match status" value="1"/>
</dbReference>
<accession>A0A7I4AG95</accession>
<dbReference type="GO" id="GO:0045087">
    <property type="term" value="P:innate immune response"/>
    <property type="evidence" value="ECO:0007669"/>
    <property type="project" value="InterPro"/>
</dbReference>
<dbReference type="EMBL" id="ABEU02000011">
    <property type="status" value="NOT_ANNOTATED_CDS"/>
    <property type="molecule type" value="Genomic_DNA"/>
</dbReference>
<dbReference type="Pfam" id="PF07714">
    <property type="entry name" value="PK_Tyr_Ser-Thr"/>
    <property type="match status" value="1"/>
</dbReference>
<name>A0A7I4AG95_PHYPA</name>
<feature type="transmembrane region" description="Helical" evidence="16">
    <location>
        <begin position="94"/>
        <end position="119"/>
    </location>
</feature>
<comment type="similarity">
    <text evidence="14">Belongs to the protein kinase superfamily.</text>
</comment>
<dbReference type="GO" id="GO:0019199">
    <property type="term" value="F:transmembrane receptor protein kinase activity"/>
    <property type="evidence" value="ECO:0007669"/>
    <property type="project" value="InterPro"/>
</dbReference>
<dbReference type="PROSITE" id="PS00108">
    <property type="entry name" value="PROTEIN_KINASE_ST"/>
    <property type="match status" value="1"/>
</dbReference>
<keyword evidence="12" id="KW-1015">Disulfide bond</keyword>
<keyword evidence="5 16" id="KW-0812">Transmembrane</keyword>
<dbReference type="InterPro" id="IPR017441">
    <property type="entry name" value="Protein_kinase_ATP_BS"/>
</dbReference>
<dbReference type="Gene3D" id="3.30.200.20">
    <property type="entry name" value="Phosphorylase Kinase, domain 1"/>
    <property type="match status" value="1"/>
</dbReference>
<dbReference type="GO" id="GO:0005886">
    <property type="term" value="C:plasma membrane"/>
    <property type="evidence" value="ECO:0007669"/>
    <property type="project" value="UniProtKB-SubCell"/>
</dbReference>
<keyword evidence="3 14" id="KW-0723">Serine/threonine-protein kinase</keyword>
<sequence>MWTLNMVSLAHMWCKPTTSLLVFQQILVWTRMSYQNSILTLEISRPIRLFLYHRKVSSVSFGFLKFFGLLRNLNDWSYARLRMDRFPLFLGSNVGIIVGVVVGGIVLAVLLLFALIFGFKHFRRRKLAKEPTMQQSGLLSSSSMAGSKPSRSGSTMLPVPKSVEFTYEELAAATDNFSLAKKIGQGGFASVYYGVIRDQKLAIKKMTLQCTKEFLAELQVLTNVHHTNLVQLIGYCTTNSLFLVYEYIENGTLDHHLRRRKSDDKPPLSWLQRVQICLDSARGLEYIHEHTKPTYIHRDIKSANILLDDNFRAKVADFGLAKLAEEGTGTGIVGTFGYMPPEYALYGEVSPKLDVYAFGVVLFEIISGRVAISSALPSENDQQSPAQNRESRTLTSFFEPVLNDPDGKTLLPKCIDPALNGEYSLDAVWKMAQLARRCTHQSPDMRPTMRFAVVQLMTLASVTQEWDVGYFSRASSQSQPPSGNDQL</sequence>
<dbReference type="PANTHER" id="PTHR46204">
    <property type="entry name" value="CHITIN ELICITOR RECEPTOR KINASE 1-RELATED"/>
    <property type="match status" value="1"/>
</dbReference>
<evidence type="ECO:0000259" key="18">
    <source>
        <dbReference type="PROSITE" id="PS50011"/>
    </source>
</evidence>
<keyword evidence="6 17" id="KW-0732">Signal</keyword>
<dbReference type="Gramene" id="Pp3c11_6330V3.2">
    <property type="protein sequence ID" value="Pp3c11_6330V3.2"/>
    <property type="gene ID" value="Pp3c11_6330"/>
</dbReference>
<evidence type="ECO:0000256" key="15">
    <source>
        <dbReference type="SAM" id="MobiDB-lite"/>
    </source>
</evidence>
<reference evidence="19 20" key="1">
    <citation type="journal article" date="2008" name="Science">
        <title>The Physcomitrella genome reveals evolutionary insights into the conquest of land by plants.</title>
        <authorList>
            <person name="Rensing S."/>
            <person name="Lang D."/>
            <person name="Zimmer A."/>
            <person name="Terry A."/>
            <person name="Salamov A."/>
            <person name="Shapiro H."/>
            <person name="Nishiyama T."/>
            <person name="Perroud P.-F."/>
            <person name="Lindquist E."/>
            <person name="Kamisugi Y."/>
            <person name="Tanahashi T."/>
            <person name="Sakakibara K."/>
            <person name="Fujita T."/>
            <person name="Oishi K."/>
            <person name="Shin-I T."/>
            <person name="Kuroki Y."/>
            <person name="Toyoda A."/>
            <person name="Suzuki Y."/>
            <person name="Hashimoto A."/>
            <person name="Yamaguchi K."/>
            <person name="Sugano A."/>
            <person name="Kohara Y."/>
            <person name="Fujiyama A."/>
            <person name="Anterola A."/>
            <person name="Aoki S."/>
            <person name="Ashton N."/>
            <person name="Barbazuk W.B."/>
            <person name="Barker E."/>
            <person name="Bennetzen J."/>
            <person name="Bezanilla M."/>
            <person name="Blankenship R."/>
            <person name="Cho S.H."/>
            <person name="Dutcher S."/>
            <person name="Estelle M."/>
            <person name="Fawcett J.A."/>
            <person name="Gundlach H."/>
            <person name="Hanada K."/>
            <person name="Heyl A."/>
            <person name="Hicks K.A."/>
            <person name="Hugh J."/>
            <person name="Lohr M."/>
            <person name="Mayer K."/>
            <person name="Melkozernov A."/>
            <person name="Murata T."/>
            <person name="Nelson D."/>
            <person name="Pils B."/>
            <person name="Prigge M."/>
            <person name="Reiss B."/>
            <person name="Renner T."/>
            <person name="Rombauts S."/>
            <person name="Rushton P."/>
            <person name="Sanderfoot A."/>
            <person name="Schween G."/>
            <person name="Shiu S.-H."/>
            <person name="Stueber K."/>
            <person name="Theodoulou F.L."/>
            <person name="Tu H."/>
            <person name="Van de Peer Y."/>
            <person name="Verrier P.J."/>
            <person name="Waters E."/>
            <person name="Wood A."/>
            <person name="Yang L."/>
            <person name="Cove D."/>
            <person name="Cuming A."/>
            <person name="Hasebe M."/>
            <person name="Lucas S."/>
            <person name="Mishler D.B."/>
            <person name="Reski R."/>
            <person name="Grigoriev I."/>
            <person name="Quatrano R.S."/>
            <person name="Boore J.L."/>
        </authorList>
    </citation>
    <scope>NUCLEOTIDE SEQUENCE [LARGE SCALE GENOMIC DNA]</scope>
    <source>
        <strain evidence="19 20">cv. Gransden 2004</strain>
    </source>
</reference>
<keyword evidence="7 13" id="KW-0547">Nucleotide-binding</keyword>
<dbReference type="FunFam" id="1.10.510.10:FF:000468">
    <property type="entry name" value="PTI1-like tyrosine-protein kinase 3"/>
    <property type="match status" value="1"/>
</dbReference>
<evidence type="ECO:0000313" key="20">
    <source>
        <dbReference type="Proteomes" id="UP000006727"/>
    </source>
</evidence>
<keyword evidence="11 16" id="KW-0472">Membrane</keyword>
<reference evidence="19 20" key="2">
    <citation type="journal article" date="2018" name="Plant J.">
        <title>The Physcomitrella patens chromosome-scale assembly reveals moss genome structure and evolution.</title>
        <authorList>
            <person name="Lang D."/>
            <person name="Ullrich K.K."/>
            <person name="Murat F."/>
            <person name="Fuchs J."/>
            <person name="Jenkins J."/>
            <person name="Haas F.B."/>
            <person name="Piednoel M."/>
            <person name="Gundlach H."/>
            <person name="Van Bel M."/>
            <person name="Meyberg R."/>
            <person name="Vives C."/>
            <person name="Morata J."/>
            <person name="Symeonidi A."/>
            <person name="Hiss M."/>
            <person name="Muchero W."/>
            <person name="Kamisugi Y."/>
            <person name="Saleh O."/>
            <person name="Blanc G."/>
            <person name="Decker E.L."/>
            <person name="van Gessel N."/>
            <person name="Grimwood J."/>
            <person name="Hayes R.D."/>
            <person name="Graham S.W."/>
            <person name="Gunter L.E."/>
            <person name="McDaniel S.F."/>
            <person name="Hoernstein S.N.W."/>
            <person name="Larsson A."/>
            <person name="Li F.W."/>
            <person name="Perroud P.F."/>
            <person name="Phillips J."/>
            <person name="Ranjan P."/>
            <person name="Rokshar D.S."/>
            <person name="Rothfels C.J."/>
            <person name="Schneider L."/>
            <person name="Shu S."/>
            <person name="Stevenson D.W."/>
            <person name="Thummler F."/>
            <person name="Tillich M."/>
            <person name="Villarreal Aguilar J.C."/>
            <person name="Widiez T."/>
            <person name="Wong G.K."/>
            <person name="Wymore A."/>
            <person name="Zhang Y."/>
            <person name="Zimmer A.D."/>
            <person name="Quatrano R.S."/>
            <person name="Mayer K.F.X."/>
            <person name="Goodstein D."/>
            <person name="Casacuberta J.M."/>
            <person name="Vandepoele K."/>
            <person name="Reski R."/>
            <person name="Cuming A.C."/>
            <person name="Tuskan G.A."/>
            <person name="Maumus F."/>
            <person name="Salse J."/>
            <person name="Schmutz J."/>
            <person name="Rensing S.A."/>
        </authorList>
    </citation>
    <scope>NUCLEOTIDE SEQUENCE [LARGE SCALE GENOMIC DNA]</scope>
    <source>
        <strain evidence="19 20">cv. Gransden 2004</strain>
    </source>
</reference>
<dbReference type="CDD" id="cd14066">
    <property type="entry name" value="STKc_IRAK"/>
    <property type="match status" value="1"/>
</dbReference>
<feature type="signal peptide" evidence="17">
    <location>
        <begin position="1"/>
        <end position="19"/>
    </location>
</feature>
<keyword evidence="8" id="KW-0418">Kinase</keyword>
<keyword evidence="2" id="KW-1003">Cell membrane</keyword>
<dbReference type="InterPro" id="IPR044812">
    <property type="entry name" value="CERK1/LYK3-like"/>
</dbReference>
<evidence type="ECO:0000313" key="19">
    <source>
        <dbReference type="EnsemblPlants" id="Pp3c11_6330V3.2"/>
    </source>
</evidence>
<keyword evidence="10 16" id="KW-1133">Transmembrane helix</keyword>
<evidence type="ECO:0000256" key="10">
    <source>
        <dbReference type="ARBA" id="ARBA00022989"/>
    </source>
</evidence>
<evidence type="ECO:0000256" key="6">
    <source>
        <dbReference type="ARBA" id="ARBA00022729"/>
    </source>
</evidence>
<protein>
    <recommendedName>
        <fullName evidence="18">Protein kinase domain-containing protein</fullName>
    </recommendedName>
</protein>
<dbReference type="AlphaFoldDB" id="A0A7I4AG95"/>
<organism evidence="19 20">
    <name type="scientific">Physcomitrium patens</name>
    <name type="common">Spreading-leaved earth moss</name>
    <name type="synonym">Physcomitrella patens</name>
    <dbReference type="NCBI Taxonomy" id="3218"/>
    <lineage>
        <taxon>Eukaryota</taxon>
        <taxon>Viridiplantae</taxon>
        <taxon>Streptophyta</taxon>
        <taxon>Embryophyta</taxon>
        <taxon>Bryophyta</taxon>
        <taxon>Bryophytina</taxon>
        <taxon>Bryopsida</taxon>
        <taxon>Funariidae</taxon>
        <taxon>Funariales</taxon>
        <taxon>Funariaceae</taxon>
        <taxon>Physcomitrium</taxon>
    </lineage>
</organism>
<dbReference type="InterPro" id="IPR000719">
    <property type="entry name" value="Prot_kinase_dom"/>
</dbReference>
<proteinExistence type="inferred from homology"/>
<evidence type="ECO:0000256" key="4">
    <source>
        <dbReference type="ARBA" id="ARBA00022679"/>
    </source>
</evidence>
<evidence type="ECO:0000256" key="1">
    <source>
        <dbReference type="ARBA" id="ARBA00004162"/>
    </source>
</evidence>
<dbReference type="SUPFAM" id="SSF56112">
    <property type="entry name" value="Protein kinase-like (PK-like)"/>
    <property type="match status" value="1"/>
</dbReference>
<evidence type="ECO:0000256" key="3">
    <source>
        <dbReference type="ARBA" id="ARBA00022527"/>
    </source>
</evidence>
<evidence type="ECO:0000256" key="14">
    <source>
        <dbReference type="RuleBase" id="RU000304"/>
    </source>
</evidence>
<dbReference type="InterPro" id="IPR008271">
    <property type="entry name" value="Ser/Thr_kinase_AS"/>
</dbReference>
<comment type="subcellular location">
    <subcellularLocation>
        <location evidence="1">Cell membrane</location>
        <topology evidence="1">Single-pass membrane protein</topology>
    </subcellularLocation>
</comment>
<evidence type="ECO:0000256" key="11">
    <source>
        <dbReference type="ARBA" id="ARBA00023136"/>
    </source>
</evidence>
<dbReference type="PROSITE" id="PS00107">
    <property type="entry name" value="PROTEIN_KINASE_ATP"/>
    <property type="match status" value="1"/>
</dbReference>
<feature type="region of interest" description="Disordered" evidence="15">
    <location>
        <begin position="133"/>
        <end position="155"/>
    </location>
</feature>
<dbReference type="GO" id="GO:0004674">
    <property type="term" value="F:protein serine/threonine kinase activity"/>
    <property type="evidence" value="ECO:0007669"/>
    <property type="project" value="UniProtKB-KW"/>
</dbReference>
<evidence type="ECO:0000256" key="13">
    <source>
        <dbReference type="PROSITE-ProRule" id="PRU10141"/>
    </source>
</evidence>
<evidence type="ECO:0000256" key="9">
    <source>
        <dbReference type="ARBA" id="ARBA00022840"/>
    </source>
</evidence>
<dbReference type="PANTHER" id="PTHR46204:SF2">
    <property type="entry name" value="CHITIN ELICITOR RECEPTOR KINASE 1"/>
    <property type="match status" value="1"/>
</dbReference>
<dbReference type="EnsemblPlants" id="Pp3c11_6330V3.2">
    <property type="protein sequence ID" value="Pp3c11_6330V3.2"/>
    <property type="gene ID" value="Pp3c11_6330"/>
</dbReference>
<keyword evidence="20" id="KW-1185">Reference proteome</keyword>